<protein>
    <recommendedName>
        <fullName evidence="1">RNase H type-1 domain-containing protein</fullName>
    </recommendedName>
</protein>
<evidence type="ECO:0000259" key="1">
    <source>
        <dbReference type="PROSITE" id="PS50879"/>
    </source>
</evidence>
<gene>
    <name evidence="2" type="ORF">BGZ80_001516</name>
</gene>
<comment type="caution">
    <text evidence="2">The sequence shown here is derived from an EMBL/GenBank/DDBJ whole genome shotgun (WGS) entry which is preliminary data.</text>
</comment>
<dbReference type="Pfam" id="PF00075">
    <property type="entry name" value="RNase_H"/>
    <property type="match status" value="1"/>
</dbReference>
<dbReference type="InterPro" id="IPR036397">
    <property type="entry name" value="RNaseH_sf"/>
</dbReference>
<feature type="domain" description="RNase H type-1" evidence="1">
    <location>
        <begin position="1"/>
        <end position="135"/>
    </location>
</feature>
<dbReference type="InterPro" id="IPR012337">
    <property type="entry name" value="RNaseH-like_sf"/>
</dbReference>
<reference evidence="2" key="1">
    <citation type="journal article" date="2020" name="Fungal Divers.">
        <title>Resolving the Mortierellaceae phylogeny through synthesis of multi-gene phylogenetics and phylogenomics.</title>
        <authorList>
            <person name="Vandepol N."/>
            <person name="Liber J."/>
            <person name="Desiro A."/>
            <person name="Na H."/>
            <person name="Kennedy M."/>
            <person name="Barry K."/>
            <person name="Grigoriev I.V."/>
            <person name="Miller A.N."/>
            <person name="O'Donnell K."/>
            <person name="Stajich J.E."/>
            <person name="Bonito G."/>
        </authorList>
    </citation>
    <scope>NUCLEOTIDE SEQUENCE</scope>
    <source>
        <strain evidence="2">NRRL 2769</strain>
    </source>
</reference>
<dbReference type="GO" id="GO:0003676">
    <property type="term" value="F:nucleic acid binding"/>
    <property type="evidence" value="ECO:0007669"/>
    <property type="project" value="InterPro"/>
</dbReference>
<dbReference type="InterPro" id="IPR002156">
    <property type="entry name" value="RNaseH_domain"/>
</dbReference>
<proteinExistence type="predicted"/>
<name>A0A9P6SXQ3_9FUNG</name>
<sequence>MRDVGKEDVSMAFGVVYQDAEALRTAITGRVSGYASSTKAELAGLLAAIMASPRDTPTTIRIDNLAVVSQFKTLVQGRQDCTERQRLRSPYSAWWAAVYNAYSHQGKKVNVEWVKGHASSQGNIAADNAATLGHNSGLWELKDSEHNDIKCHARLKDETVEDDLRRVLKRQSAVRINAQWSEQNRTKENISNWKAIDWRATLHIIHNGNSPRGLFTSPADCKKRAHRIKKLHGMLPTLSYMKQWRPDLYPTDTCRTCQEEQEDTRHLWNCFNTMEKQLEGWTDAIAATNRDGKRAHAKAHKQWLKAAKEARELGRPAPNQKEPTFTPQKEDIIWTVLKARIKGLTGICRDGNNGEDWFDRLGEEEPEKQWKWKTQDFYQGLTPKSFTEEWKTIFKTTATIARYMVGRFVNAIEEFGRTEIWNKRCKVTIEWERENGITSMSKRVRGRNCIGNHRPSRSVSIGSTFRQRPVMGVKDIRPEADDRIVRSYLGQLNLDAMERLDSIKFLMIEDRG</sequence>
<dbReference type="GO" id="GO:0004523">
    <property type="term" value="F:RNA-DNA hybrid ribonuclease activity"/>
    <property type="evidence" value="ECO:0007669"/>
    <property type="project" value="InterPro"/>
</dbReference>
<dbReference type="PROSITE" id="PS50879">
    <property type="entry name" value="RNASE_H_1"/>
    <property type="match status" value="1"/>
</dbReference>
<dbReference type="AlphaFoldDB" id="A0A9P6SXQ3"/>
<dbReference type="Gene3D" id="3.30.420.10">
    <property type="entry name" value="Ribonuclease H-like superfamily/Ribonuclease H"/>
    <property type="match status" value="1"/>
</dbReference>
<evidence type="ECO:0000313" key="2">
    <source>
        <dbReference type="EMBL" id="KAG0010397.1"/>
    </source>
</evidence>
<dbReference type="Proteomes" id="UP000703661">
    <property type="component" value="Unassembled WGS sequence"/>
</dbReference>
<accession>A0A9P6SXQ3</accession>
<evidence type="ECO:0000313" key="3">
    <source>
        <dbReference type="Proteomes" id="UP000703661"/>
    </source>
</evidence>
<keyword evidence="3" id="KW-1185">Reference proteome</keyword>
<organism evidence="2 3">
    <name type="scientific">Entomortierella chlamydospora</name>
    <dbReference type="NCBI Taxonomy" id="101097"/>
    <lineage>
        <taxon>Eukaryota</taxon>
        <taxon>Fungi</taxon>
        <taxon>Fungi incertae sedis</taxon>
        <taxon>Mucoromycota</taxon>
        <taxon>Mortierellomycotina</taxon>
        <taxon>Mortierellomycetes</taxon>
        <taxon>Mortierellales</taxon>
        <taxon>Mortierellaceae</taxon>
        <taxon>Entomortierella</taxon>
    </lineage>
</organism>
<dbReference type="EMBL" id="JAAAID010001347">
    <property type="protein sequence ID" value="KAG0010397.1"/>
    <property type="molecule type" value="Genomic_DNA"/>
</dbReference>
<dbReference type="SUPFAM" id="SSF53098">
    <property type="entry name" value="Ribonuclease H-like"/>
    <property type="match status" value="1"/>
</dbReference>